<evidence type="ECO:0000256" key="2">
    <source>
        <dbReference type="ARBA" id="ARBA00023125"/>
    </source>
</evidence>
<keyword evidence="4" id="KW-0812">Transmembrane</keyword>
<feature type="domain" description="HTH luxR-type" evidence="5">
    <location>
        <begin position="432"/>
        <end position="497"/>
    </location>
</feature>
<dbReference type="EMBL" id="AP025564">
    <property type="protein sequence ID" value="BDE95464.1"/>
    <property type="molecule type" value="Genomic_DNA"/>
</dbReference>
<dbReference type="Proteomes" id="UP001320544">
    <property type="component" value="Chromosome"/>
</dbReference>
<dbReference type="InterPro" id="IPR016032">
    <property type="entry name" value="Sig_transdc_resp-reg_C-effctor"/>
</dbReference>
<gene>
    <name evidence="6" type="ORF">CE91St30_07970</name>
</gene>
<keyword evidence="2" id="KW-0238">DNA-binding</keyword>
<proteinExistence type="predicted"/>
<feature type="transmembrane region" description="Helical" evidence="4">
    <location>
        <begin position="262"/>
        <end position="281"/>
    </location>
</feature>
<evidence type="ECO:0000256" key="1">
    <source>
        <dbReference type="ARBA" id="ARBA00023015"/>
    </source>
</evidence>
<feature type="transmembrane region" description="Helical" evidence="4">
    <location>
        <begin position="80"/>
        <end position="100"/>
    </location>
</feature>
<feature type="transmembrane region" description="Helical" evidence="4">
    <location>
        <begin position="164"/>
        <end position="185"/>
    </location>
</feature>
<dbReference type="SUPFAM" id="SSF46894">
    <property type="entry name" value="C-terminal effector domain of the bipartite response regulators"/>
    <property type="match status" value="1"/>
</dbReference>
<feature type="transmembrane region" description="Helical" evidence="4">
    <location>
        <begin position="50"/>
        <end position="68"/>
    </location>
</feature>
<dbReference type="PANTHER" id="PTHR44688:SF16">
    <property type="entry name" value="DNA-BINDING TRANSCRIPTIONAL ACTIVATOR DEVR_DOSR"/>
    <property type="match status" value="1"/>
</dbReference>
<feature type="transmembrane region" description="Helical" evidence="4">
    <location>
        <begin position="381"/>
        <end position="402"/>
    </location>
</feature>
<evidence type="ECO:0000313" key="7">
    <source>
        <dbReference type="Proteomes" id="UP001320544"/>
    </source>
</evidence>
<keyword evidence="4" id="KW-0472">Membrane</keyword>
<dbReference type="RefSeq" id="WP_244411831.1">
    <property type="nucleotide sequence ID" value="NZ_AP025564.1"/>
</dbReference>
<evidence type="ECO:0000313" key="6">
    <source>
        <dbReference type="EMBL" id="BDE95464.1"/>
    </source>
</evidence>
<protein>
    <recommendedName>
        <fullName evidence="5">HTH luxR-type domain-containing protein</fullName>
    </recommendedName>
</protein>
<dbReference type="PRINTS" id="PR00038">
    <property type="entry name" value="HTHLUXR"/>
</dbReference>
<dbReference type="InterPro" id="IPR000792">
    <property type="entry name" value="Tscrpt_reg_LuxR_C"/>
</dbReference>
<evidence type="ECO:0000259" key="5">
    <source>
        <dbReference type="PROSITE" id="PS50043"/>
    </source>
</evidence>
<dbReference type="SMART" id="SM00421">
    <property type="entry name" value="HTH_LUXR"/>
    <property type="match status" value="1"/>
</dbReference>
<keyword evidence="4" id="KW-1133">Transmembrane helix</keyword>
<reference evidence="6 7" key="1">
    <citation type="submission" date="2022-01" db="EMBL/GenBank/DDBJ databases">
        <title>Novel bile acid biosynthetic pathways are enriched in the microbiome of centenarians.</title>
        <authorList>
            <person name="Sato Y."/>
            <person name="Atarashi K."/>
            <person name="Plichta R.D."/>
            <person name="Arai Y."/>
            <person name="Sasajima S."/>
            <person name="Kearney M.S."/>
            <person name="Suda W."/>
            <person name="Takeshita K."/>
            <person name="Sasaki T."/>
            <person name="Okamoto S."/>
            <person name="Skelly N.A."/>
            <person name="Okamura Y."/>
            <person name="Vlamakis H."/>
            <person name="Li Y."/>
            <person name="Tanoue T."/>
            <person name="Takei H."/>
            <person name="Nittono H."/>
            <person name="Narushima S."/>
            <person name="Irie J."/>
            <person name="Itoh H."/>
            <person name="Moriya K."/>
            <person name="Sugiura Y."/>
            <person name="Suematsu M."/>
            <person name="Moritoki N."/>
            <person name="Shibata S."/>
            <person name="Littman R.D."/>
            <person name="Fischbach A.M."/>
            <person name="Uwamino Y."/>
            <person name="Inoue T."/>
            <person name="Honda A."/>
            <person name="Hattori M."/>
            <person name="Murai T."/>
            <person name="Xavier J.R."/>
            <person name="Hirose N."/>
            <person name="Honda K."/>
        </authorList>
    </citation>
    <scope>NUCLEOTIDE SEQUENCE [LARGE SCALE GENOMIC DNA]</scope>
    <source>
        <strain evidence="6 7">CE91-St30</strain>
    </source>
</reference>
<dbReference type="Gene3D" id="1.10.10.10">
    <property type="entry name" value="Winged helix-like DNA-binding domain superfamily/Winged helix DNA-binding domain"/>
    <property type="match status" value="1"/>
</dbReference>
<feature type="transmembrane region" description="Helical" evidence="4">
    <location>
        <begin position="112"/>
        <end position="133"/>
    </location>
</feature>
<keyword evidence="7" id="KW-1185">Reference proteome</keyword>
<feature type="transmembrane region" description="Helical" evidence="4">
    <location>
        <begin position="229"/>
        <end position="250"/>
    </location>
</feature>
<dbReference type="PANTHER" id="PTHR44688">
    <property type="entry name" value="DNA-BINDING TRANSCRIPTIONAL ACTIVATOR DEVR_DOSR"/>
    <property type="match status" value="1"/>
</dbReference>
<feature type="transmembrane region" description="Helical" evidence="4">
    <location>
        <begin position="140"/>
        <end position="158"/>
    </location>
</feature>
<feature type="transmembrane region" description="Helical" evidence="4">
    <location>
        <begin position="349"/>
        <end position="369"/>
    </location>
</feature>
<feature type="transmembrane region" description="Helical" evidence="4">
    <location>
        <begin position="293"/>
        <end position="319"/>
    </location>
</feature>
<evidence type="ECO:0000256" key="3">
    <source>
        <dbReference type="ARBA" id="ARBA00023163"/>
    </source>
</evidence>
<name>A0ABN6MBV2_9ACTN</name>
<sequence length="523" mass="56542">MGNEAQGAKKPLDKDSFALASIGLGLCIASTEALRYSALWRISDEGSLDVLAVKIASLLAVFATLIALSRKPSFRPHENTWMLVALAALQTIGFAMQISATLHPVQNHFFTIVQRAVLESSYILFVAFASFFLRTRLKAAIQALVIGVIIAGTIQIAIPFVSFGIASAMILLLTPTSCACLFLAVRKQRASDEWLNTLPENERVEFDETPPKTAPFASSADPETYAIPLWQLCLTIALFSFIVSAIHLQWLQAQDGESASTIIQVCAGVGAILAGNLLLLARNSLQGVAAVDSVRLLVLPIALATLYVASLLSGALIALSVIPLNITYVAVLFLTWMIPFVYRFRRPALFACASLFLAKKLGVVVGLGIMRDFAKGDADWIGTIMIVATLFVLIVLSVMHFFRMGRQEPVSASAESEQVIDSETALGLACESISKQYKLTKREGEVLVLLARGRSATYIAEALVISSTTAKTHVKHIYQKVGITSKQVLLDIVEDELNTILATHGKESSGQSAYRLNPSKPTT</sequence>
<dbReference type="InterPro" id="IPR036388">
    <property type="entry name" value="WH-like_DNA-bd_sf"/>
</dbReference>
<accession>A0ABN6MBV2</accession>
<keyword evidence="3" id="KW-0804">Transcription</keyword>
<dbReference type="PROSITE" id="PS50043">
    <property type="entry name" value="HTH_LUXR_2"/>
    <property type="match status" value="1"/>
</dbReference>
<organism evidence="6 7">
    <name type="scientific">Raoultibacter timonensis</name>
    <dbReference type="NCBI Taxonomy" id="1907662"/>
    <lineage>
        <taxon>Bacteria</taxon>
        <taxon>Bacillati</taxon>
        <taxon>Actinomycetota</taxon>
        <taxon>Coriobacteriia</taxon>
        <taxon>Eggerthellales</taxon>
        <taxon>Eggerthellaceae</taxon>
        <taxon>Raoultibacter</taxon>
    </lineage>
</organism>
<dbReference type="Pfam" id="PF00196">
    <property type="entry name" value="GerE"/>
    <property type="match status" value="1"/>
</dbReference>
<keyword evidence="1" id="KW-0805">Transcription regulation</keyword>
<feature type="transmembrane region" description="Helical" evidence="4">
    <location>
        <begin position="17"/>
        <end position="38"/>
    </location>
</feature>
<evidence type="ECO:0000256" key="4">
    <source>
        <dbReference type="SAM" id="Phobius"/>
    </source>
</evidence>
<dbReference type="CDD" id="cd06170">
    <property type="entry name" value="LuxR_C_like"/>
    <property type="match status" value="1"/>
</dbReference>
<feature type="transmembrane region" description="Helical" evidence="4">
    <location>
        <begin position="325"/>
        <end position="342"/>
    </location>
</feature>